<gene>
    <name evidence="1" type="ORF">BDN72DRAFT_861737</name>
</gene>
<reference evidence="1 2" key="1">
    <citation type="journal article" date="2019" name="Nat. Ecol. Evol.">
        <title>Megaphylogeny resolves global patterns of mushroom evolution.</title>
        <authorList>
            <person name="Varga T."/>
            <person name="Krizsan K."/>
            <person name="Foldi C."/>
            <person name="Dima B."/>
            <person name="Sanchez-Garcia M."/>
            <person name="Sanchez-Ramirez S."/>
            <person name="Szollosi G.J."/>
            <person name="Szarkandi J.G."/>
            <person name="Papp V."/>
            <person name="Albert L."/>
            <person name="Andreopoulos W."/>
            <person name="Angelini C."/>
            <person name="Antonin V."/>
            <person name="Barry K.W."/>
            <person name="Bougher N.L."/>
            <person name="Buchanan P."/>
            <person name="Buyck B."/>
            <person name="Bense V."/>
            <person name="Catcheside P."/>
            <person name="Chovatia M."/>
            <person name="Cooper J."/>
            <person name="Damon W."/>
            <person name="Desjardin D."/>
            <person name="Finy P."/>
            <person name="Geml J."/>
            <person name="Haridas S."/>
            <person name="Hughes K."/>
            <person name="Justo A."/>
            <person name="Karasinski D."/>
            <person name="Kautmanova I."/>
            <person name="Kiss B."/>
            <person name="Kocsube S."/>
            <person name="Kotiranta H."/>
            <person name="LaButti K.M."/>
            <person name="Lechner B.E."/>
            <person name="Liimatainen K."/>
            <person name="Lipzen A."/>
            <person name="Lukacs Z."/>
            <person name="Mihaltcheva S."/>
            <person name="Morgado L.N."/>
            <person name="Niskanen T."/>
            <person name="Noordeloos M.E."/>
            <person name="Ohm R.A."/>
            <person name="Ortiz-Santana B."/>
            <person name="Ovrebo C."/>
            <person name="Racz N."/>
            <person name="Riley R."/>
            <person name="Savchenko A."/>
            <person name="Shiryaev A."/>
            <person name="Soop K."/>
            <person name="Spirin V."/>
            <person name="Szebenyi C."/>
            <person name="Tomsovsky M."/>
            <person name="Tulloss R.E."/>
            <person name="Uehling J."/>
            <person name="Grigoriev I.V."/>
            <person name="Vagvolgyi C."/>
            <person name="Papp T."/>
            <person name="Martin F.M."/>
            <person name="Miettinen O."/>
            <person name="Hibbett D.S."/>
            <person name="Nagy L.G."/>
        </authorList>
    </citation>
    <scope>NUCLEOTIDE SEQUENCE [LARGE SCALE GENOMIC DNA]</scope>
    <source>
        <strain evidence="1 2">NL-1719</strain>
    </source>
</reference>
<dbReference type="Proteomes" id="UP000308600">
    <property type="component" value="Unassembled WGS sequence"/>
</dbReference>
<dbReference type="EMBL" id="ML208497">
    <property type="protein sequence ID" value="TFK63926.1"/>
    <property type="molecule type" value="Genomic_DNA"/>
</dbReference>
<protein>
    <submittedName>
        <fullName evidence="1">Uncharacterized protein</fullName>
    </submittedName>
</protein>
<accession>A0ACD3AEG8</accession>
<keyword evidence="2" id="KW-1185">Reference proteome</keyword>
<sequence length="196" mass="21397">MSKVLIGKQKPILKEGGRVGEAIVASGSDDEYLCDIGKKGESQSERREEQLKPITGHRHQRCFTQVASPPVVVSTDVGTNAKNGRVATMDQGAWWSSFEAFSDEIFLGNDVRSIAAEATPRIQKAYLGVIYELASPSHDLDDSPDARLDGYTVEQLGKGGEVDPLSERCGCATLVVTMPASDSSEMRWVRNRHKIC</sequence>
<evidence type="ECO:0000313" key="1">
    <source>
        <dbReference type="EMBL" id="TFK63926.1"/>
    </source>
</evidence>
<evidence type="ECO:0000313" key="2">
    <source>
        <dbReference type="Proteomes" id="UP000308600"/>
    </source>
</evidence>
<organism evidence="1 2">
    <name type="scientific">Pluteus cervinus</name>
    <dbReference type="NCBI Taxonomy" id="181527"/>
    <lineage>
        <taxon>Eukaryota</taxon>
        <taxon>Fungi</taxon>
        <taxon>Dikarya</taxon>
        <taxon>Basidiomycota</taxon>
        <taxon>Agaricomycotina</taxon>
        <taxon>Agaricomycetes</taxon>
        <taxon>Agaricomycetidae</taxon>
        <taxon>Agaricales</taxon>
        <taxon>Pluteineae</taxon>
        <taxon>Pluteaceae</taxon>
        <taxon>Pluteus</taxon>
    </lineage>
</organism>
<proteinExistence type="predicted"/>
<name>A0ACD3AEG8_9AGAR</name>